<feature type="repeat" description="WD" evidence="3">
    <location>
        <begin position="294"/>
        <end position="335"/>
    </location>
</feature>
<feature type="repeat" description="WD" evidence="3">
    <location>
        <begin position="336"/>
        <end position="368"/>
    </location>
</feature>
<dbReference type="Gene3D" id="3.10.20.90">
    <property type="entry name" value="Phosphatidylinositol 3-kinase Catalytic Subunit, Chain A, domain 1"/>
    <property type="match status" value="1"/>
</dbReference>
<evidence type="ECO:0000313" key="5">
    <source>
        <dbReference type="EMBL" id="CAK9011730.1"/>
    </source>
</evidence>
<dbReference type="Pfam" id="PF00400">
    <property type="entry name" value="WD40"/>
    <property type="match status" value="2"/>
</dbReference>
<evidence type="ECO:0000256" key="2">
    <source>
        <dbReference type="ARBA" id="ARBA00022737"/>
    </source>
</evidence>
<proteinExistence type="predicted"/>
<dbReference type="InterPro" id="IPR029071">
    <property type="entry name" value="Ubiquitin-like_domsf"/>
</dbReference>
<comment type="caution">
    <text evidence="5">The sequence shown here is derived from an EMBL/GenBank/DDBJ whole genome shotgun (WGS) entry which is preliminary data.</text>
</comment>
<keyword evidence="6" id="KW-1185">Reference proteome</keyword>
<dbReference type="PANTHER" id="PTHR19854:SF1">
    <property type="entry name" value="GUANINE NUCLEOTIDE-BINDING PROTEIN SUBUNIT BETA-LIKE PROTEIN 1"/>
    <property type="match status" value="1"/>
</dbReference>
<sequence>MKALFPCFEWLQALRGPKPLPPLNAHEEQVAALETQLQVQLVTLGSIAAEFTVPASMKVSGLHHRVAQELGLPTENQRLILGSTVLEDTESSITEFGETERLVITVLRRRRQQALTAGSSAGFLLWDLESRDFSTALGKGLEPVQCLDVSWGQLRCLAGQSCQLVLWDLGRDQEVDRYEQQGVWGLAVDWSAMKVLSASLELHLWDLKNFMPLNVVKYFAPDARCIAVDWRSGRAITCGECMTLWALDNTVSKVKDLKIGIKPCALAVNWPRCVVAGNGLQLWSIETGTSLPFRAQSEAPVLCVAAAWEAERLVSGAGDGTLRLWSIATRQVILEFQGHRSEVLSVSLHWPSGRVLSGEDSSRLKLWSFVRHPEPKAFKVEELTAPGYRGSSSCLAVDWDSEESKRSVAGRGTRNDKGNALPSLVPSSVLVTTSKALVTSSDALVTTSFRSLRRVLSL</sequence>
<dbReference type="PROSITE" id="PS50082">
    <property type="entry name" value="WD_REPEATS_2"/>
    <property type="match status" value="2"/>
</dbReference>
<protein>
    <recommendedName>
        <fullName evidence="4">Ubiquitin-like domain-containing protein</fullName>
    </recommendedName>
</protein>
<dbReference type="InterPro" id="IPR036322">
    <property type="entry name" value="WD40_repeat_dom_sf"/>
</dbReference>
<keyword evidence="2" id="KW-0677">Repeat</keyword>
<dbReference type="SMART" id="SM00320">
    <property type="entry name" value="WD40"/>
    <property type="match status" value="3"/>
</dbReference>
<dbReference type="Proteomes" id="UP001642484">
    <property type="component" value="Unassembled WGS sequence"/>
</dbReference>
<evidence type="ECO:0000313" key="6">
    <source>
        <dbReference type="Proteomes" id="UP001642484"/>
    </source>
</evidence>
<dbReference type="SUPFAM" id="SSF50978">
    <property type="entry name" value="WD40 repeat-like"/>
    <property type="match status" value="1"/>
</dbReference>
<gene>
    <name evidence="5" type="ORF">CCMP2556_LOCUS10576</name>
</gene>
<name>A0ABP0JBE9_9DINO</name>
<feature type="domain" description="Ubiquitin-like" evidence="4">
    <location>
        <begin position="37"/>
        <end position="113"/>
    </location>
</feature>
<evidence type="ECO:0000256" key="1">
    <source>
        <dbReference type="ARBA" id="ARBA00022574"/>
    </source>
</evidence>
<accession>A0ABP0JBE9</accession>
<dbReference type="PROSITE" id="PS50053">
    <property type="entry name" value="UBIQUITIN_2"/>
    <property type="match status" value="1"/>
</dbReference>
<evidence type="ECO:0000259" key="4">
    <source>
        <dbReference type="PROSITE" id="PS50053"/>
    </source>
</evidence>
<dbReference type="InterPro" id="IPR015943">
    <property type="entry name" value="WD40/YVTN_repeat-like_dom_sf"/>
</dbReference>
<keyword evidence="1 3" id="KW-0853">WD repeat</keyword>
<dbReference type="PANTHER" id="PTHR19854">
    <property type="entry name" value="TRANSDUCIN BETA-LIKE 3"/>
    <property type="match status" value="1"/>
</dbReference>
<dbReference type="InterPro" id="IPR000626">
    <property type="entry name" value="Ubiquitin-like_dom"/>
</dbReference>
<reference evidence="5 6" key="1">
    <citation type="submission" date="2024-02" db="EMBL/GenBank/DDBJ databases">
        <authorList>
            <person name="Chen Y."/>
            <person name="Shah S."/>
            <person name="Dougan E. K."/>
            <person name="Thang M."/>
            <person name="Chan C."/>
        </authorList>
    </citation>
    <scope>NUCLEOTIDE SEQUENCE [LARGE SCALE GENOMIC DNA]</scope>
</reference>
<dbReference type="Gene3D" id="2.130.10.10">
    <property type="entry name" value="YVTN repeat-like/Quinoprotein amine dehydrogenase"/>
    <property type="match status" value="2"/>
</dbReference>
<dbReference type="SUPFAM" id="SSF54236">
    <property type="entry name" value="Ubiquitin-like"/>
    <property type="match status" value="1"/>
</dbReference>
<dbReference type="InterPro" id="IPR001680">
    <property type="entry name" value="WD40_rpt"/>
</dbReference>
<dbReference type="EMBL" id="CAXAMN010004969">
    <property type="protein sequence ID" value="CAK9011730.1"/>
    <property type="molecule type" value="Genomic_DNA"/>
</dbReference>
<organism evidence="5 6">
    <name type="scientific">Durusdinium trenchii</name>
    <dbReference type="NCBI Taxonomy" id="1381693"/>
    <lineage>
        <taxon>Eukaryota</taxon>
        <taxon>Sar</taxon>
        <taxon>Alveolata</taxon>
        <taxon>Dinophyceae</taxon>
        <taxon>Suessiales</taxon>
        <taxon>Symbiodiniaceae</taxon>
        <taxon>Durusdinium</taxon>
    </lineage>
</organism>
<evidence type="ECO:0000256" key="3">
    <source>
        <dbReference type="PROSITE-ProRule" id="PRU00221"/>
    </source>
</evidence>